<proteinExistence type="predicted"/>
<keyword evidence="1" id="KW-0732">Signal</keyword>
<sequence>MSGMLHLLFVVGFSASPLTLYVPPIRSLNLFVEAMEGMWRETTVHANRIYPRLRYGCSRILNCLLCNDDIR</sequence>
<name>A0A2G9G1Y8_9LAMI</name>
<dbReference type="EMBL" id="NKXS01007671">
    <property type="protein sequence ID" value="PIM99307.1"/>
    <property type="molecule type" value="Genomic_DNA"/>
</dbReference>
<feature type="signal peptide" evidence="1">
    <location>
        <begin position="1"/>
        <end position="21"/>
    </location>
</feature>
<dbReference type="PANTHER" id="PTHR36616">
    <property type="entry name" value="BNAC07G32700D PROTEIN"/>
    <property type="match status" value="1"/>
</dbReference>
<organism evidence="2 3">
    <name type="scientific">Handroanthus impetiginosus</name>
    <dbReference type="NCBI Taxonomy" id="429701"/>
    <lineage>
        <taxon>Eukaryota</taxon>
        <taxon>Viridiplantae</taxon>
        <taxon>Streptophyta</taxon>
        <taxon>Embryophyta</taxon>
        <taxon>Tracheophyta</taxon>
        <taxon>Spermatophyta</taxon>
        <taxon>Magnoliopsida</taxon>
        <taxon>eudicotyledons</taxon>
        <taxon>Gunneridae</taxon>
        <taxon>Pentapetalae</taxon>
        <taxon>asterids</taxon>
        <taxon>lamiids</taxon>
        <taxon>Lamiales</taxon>
        <taxon>Bignoniaceae</taxon>
        <taxon>Crescentiina</taxon>
        <taxon>Tabebuia alliance</taxon>
        <taxon>Handroanthus</taxon>
    </lineage>
</organism>
<dbReference type="OrthoDB" id="1893998at2759"/>
<protein>
    <recommendedName>
        <fullName evidence="4">Secreted protein</fullName>
    </recommendedName>
</protein>
<evidence type="ECO:0000313" key="3">
    <source>
        <dbReference type="Proteomes" id="UP000231279"/>
    </source>
</evidence>
<comment type="caution">
    <text evidence="2">The sequence shown here is derived from an EMBL/GenBank/DDBJ whole genome shotgun (WGS) entry which is preliminary data.</text>
</comment>
<evidence type="ECO:0008006" key="4">
    <source>
        <dbReference type="Google" id="ProtNLM"/>
    </source>
</evidence>
<dbReference type="Proteomes" id="UP000231279">
    <property type="component" value="Unassembled WGS sequence"/>
</dbReference>
<keyword evidence="3" id="KW-1185">Reference proteome</keyword>
<accession>A0A2G9G1Y8</accession>
<evidence type="ECO:0000256" key="1">
    <source>
        <dbReference type="SAM" id="SignalP"/>
    </source>
</evidence>
<evidence type="ECO:0000313" key="2">
    <source>
        <dbReference type="EMBL" id="PIM99307.1"/>
    </source>
</evidence>
<dbReference type="PANTHER" id="PTHR36616:SF4">
    <property type="entry name" value="OS03G0174800 PROTEIN"/>
    <property type="match status" value="1"/>
</dbReference>
<reference evidence="3" key="1">
    <citation type="journal article" date="2018" name="Gigascience">
        <title>Genome assembly of the Pink Ipe (Handroanthus impetiginosus, Bignoniaceae), a highly valued, ecologically keystone Neotropical timber forest tree.</title>
        <authorList>
            <person name="Silva-Junior O.B."/>
            <person name="Grattapaglia D."/>
            <person name="Novaes E."/>
            <person name="Collevatti R.G."/>
        </authorList>
    </citation>
    <scope>NUCLEOTIDE SEQUENCE [LARGE SCALE GENOMIC DNA]</scope>
    <source>
        <strain evidence="3">cv. UFG-1</strain>
    </source>
</reference>
<feature type="chain" id="PRO_5013634588" description="Secreted protein" evidence="1">
    <location>
        <begin position="22"/>
        <end position="71"/>
    </location>
</feature>
<dbReference type="STRING" id="429701.A0A2G9G1Y8"/>
<dbReference type="AlphaFoldDB" id="A0A2G9G1Y8"/>
<gene>
    <name evidence="2" type="ORF">CDL12_28191</name>
</gene>